<reference evidence="7 8" key="1">
    <citation type="journal article" date="2019" name="Sci. Rep.">
        <title>A high-quality genome of Eragrostis curvula grass provides insights into Poaceae evolution and supports new strategies to enhance forage quality.</title>
        <authorList>
            <person name="Carballo J."/>
            <person name="Santos B.A.C.M."/>
            <person name="Zappacosta D."/>
            <person name="Garbus I."/>
            <person name="Selva J.P."/>
            <person name="Gallo C.A."/>
            <person name="Diaz A."/>
            <person name="Albertini E."/>
            <person name="Caccamo M."/>
            <person name="Echenique V."/>
        </authorList>
    </citation>
    <scope>NUCLEOTIDE SEQUENCE [LARGE SCALE GENOMIC DNA]</scope>
    <source>
        <strain evidence="8">cv. Victoria</strain>
        <tissue evidence="7">Leaf</tissue>
    </source>
</reference>
<keyword evidence="4" id="KW-0687">Ribonucleoprotein</keyword>
<keyword evidence="8" id="KW-1185">Reference proteome</keyword>
<dbReference type="FunFam" id="4.10.640.10:FF:000009">
    <property type="entry name" value="Ribosomal protein S18"/>
    <property type="match status" value="1"/>
</dbReference>
<dbReference type="PANTHER" id="PTHR13479">
    <property type="entry name" value="30S RIBOSOMAL PROTEIN S18"/>
    <property type="match status" value="1"/>
</dbReference>
<dbReference type="Pfam" id="PF01084">
    <property type="entry name" value="Ribosomal_S18"/>
    <property type="match status" value="1"/>
</dbReference>
<dbReference type="AlphaFoldDB" id="A0A5J9UW94"/>
<dbReference type="Proteomes" id="UP000324897">
    <property type="component" value="Chromosome 1"/>
</dbReference>
<feature type="compositionally biased region" description="Low complexity" evidence="6">
    <location>
        <begin position="86"/>
        <end position="101"/>
    </location>
</feature>
<dbReference type="Gramene" id="TVU27855">
    <property type="protein sequence ID" value="TVU27855"/>
    <property type="gene ID" value="EJB05_19356"/>
</dbReference>
<feature type="region of interest" description="Disordered" evidence="6">
    <location>
        <begin position="1"/>
        <end position="20"/>
    </location>
</feature>
<feature type="region of interest" description="Disordered" evidence="6">
    <location>
        <begin position="86"/>
        <end position="115"/>
    </location>
</feature>
<dbReference type="GO" id="GO:0070181">
    <property type="term" value="F:small ribosomal subunit rRNA binding"/>
    <property type="evidence" value="ECO:0007669"/>
    <property type="project" value="TreeGrafter"/>
</dbReference>
<evidence type="ECO:0000256" key="1">
    <source>
        <dbReference type="ARBA" id="ARBA00022730"/>
    </source>
</evidence>
<dbReference type="SUPFAM" id="SSF46911">
    <property type="entry name" value="Ribosomal protein S18"/>
    <property type="match status" value="1"/>
</dbReference>
<evidence type="ECO:0000256" key="6">
    <source>
        <dbReference type="SAM" id="MobiDB-lite"/>
    </source>
</evidence>
<accession>A0A5J9UW94</accession>
<dbReference type="InterPro" id="IPR001648">
    <property type="entry name" value="Ribosomal_bS18"/>
</dbReference>
<dbReference type="EMBL" id="RWGY01000011">
    <property type="protein sequence ID" value="TVU27855.1"/>
    <property type="molecule type" value="Genomic_DNA"/>
</dbReference>
<dbReference type="InterPro" id="IPR036870">
    <property type="entry name" value="Ribosomal_bS18_sf"/>
</dbReference>
<dbReference type="GO" id="GO:0003735">
    <property type="term" value="F:structural constituent of ribosome"/>
    <property type="evidence" value="ECO:0007669"/>
    <property type="project" value="InterPro"/>
</dbReference>
<dbReference type="PRINTS" id="PR00974">
    <property type="entry name" value="RIBOSOMALS18"/>
</dbReference>
<protein>
    <recommendedName>
        <fullName evidence="5">Small ribosomal subunit protein bS18c</fullName>
    </recommendedName>
</protein>
<keyword evidence="3" id="KW-0689">Ribosomal protein</keyword>
<proteinExistence type="predicted"/>
<sequence length="345" mass="37677">MRPAAEAPGGADGERRQRNKTVLPLLGSGSYWAVLGPADCTKADCRGSASLPPAGVRVGGAADESPLSAMASSALRRSLPRRGSLRRALLSNPPPSASAAAGDTFRRSFQSGNDESMEEFEQRLFGKTGPNEGPLYNKLDRVGNAGRRYGMGSGMGAFGNRSGSETMGGFDSLNDGLSGMLGDAARNFQADDDEDEEDDEDFEFRPDVTFRRGSMYNTRDLDLTRPAAAKNPPRPQFETTTKEVLRKADFRNVRFLSNFLTEAGIIIKRSQTRISAKAQRKIAREIKTARAFGLMPFTTMGRRPFIFGRSAEEHHSEEEYGYDFVEKEGEPDEDNENTAPAVEPV</sequence>
<evidence type="ECO:0000256" key="3">
    <source>
        <dbReference type="ARBA" id="ARBA00022980"/>
    </source>
</evidence>
<evidence type="ECO:0000256" key="4">
    <source>
        <dbReference type="ARBA" id="ARBA00023274"/>
    </source>
</evidence>
<evidence type="ECO:0000313" key="7">
    <source>
        <dbReference type="EMBL" id="TVU27855.1"/>
    </source>
</evidence>
<dbReference type="OrthoDB" id="21463at2759"/>
<dbReference type="GO" id="GO:0005763">
    <property type="term" value="C:mitochondrial small ribosomal subunit"/>
    <property type="evidence" value="ECO:0007669"/>
    <property type="project" value="TreeGrafter"/>
</dbReference>
<evidence type="ECO:0000256" key="5">
    <source>
        <dbReference type="ARBA" id="ARBA00035266"/>
    </source>
</evidence>
<dbReference type="PANTHER" id="PTHR13479:SF65">
    <property type="entry name" value="F10K1.8 PROTEIN"/>
    <property type="match status" value="1"/>
</dbReference>
<name>A0A5J9UW94_9POAL</name>
<comment type="caution">
    <text evidence="7">The sequence shown here is derived from an EMBL/GenBank/DDBJ whole genome shotgun (WGS) entry which is preliminary data.</text>
</comment>
<keyword evidence="1" id="KW-0699">rRNA-binding</keyword>
<evidence type="ECO:0000256" key="2">
    <source>
        <dbReference type="ARBA" id="ARBA00022884"/>
    </source>
</evidence>
<keyword evidence="2" id="KW-0694">RNA-binding</keyword>
<gene>
    <name evidence="7" type="ORF">EJB05_19356</name>
</gene>
<dbReference type="Gene3D" id="4.10.640.10">
    <property type="entry name" value="Ribosomal protein S18"/>
    <property type="match status" value="1"/>
</dbReference>
<evidence type="ECO:0000313" key="8">
    <source>
        <dbReference type="Proteomes" id="UP000324897"/>
    </source>
</evidence>
<organism evidence="7 8">
    <name type="scientific">Eragrostis curvula</name>
    <name type="common">weeping love grass</name>
    <dbReference type="NCBI Taxonomy" id="38414"/>
    <lineage>
        <taxon>Eukaryota</taxon>
        <taxon>Viridiplantae</taxon>
        <taxon>Streptophyta</taxon>
        <taxon>Embryophyta</taxon>
        <taxon>Tracheophyta</taxon>
        <taxon>Spermatophyta</taxon>
        <taxon>Magnoliopsida</taxon>
        <taxon>Liliopsida</taxon>
        <taxon>Poales</taxon>
        <taxon>Poaceae</taxon>
        <taxon>PACMAD clade</taxon>
        <taxon>Chloridoideae</taxon>
        <taxon>Eragrostideae</taxon>
        <taxon>Eragrostidinae</taxon>
        <taxon>Eragrostis</taxon>
    </lineage>
</organism>
<dbReference type="GO" id="GO:0006412">
    <property type="term" value="P:translation"/>
    <property type="evidence" value="ECO:0007669"/>
    <property type="project" value="InterPro"/>
</dbReference>
<feature type="region of interest" description="Disordered" evidence="6">
    <location>
        <begin position="325"/>
        <end position="345"/>
    </location>
</feature>